<evidence type="ECO:0000313" key="3">
    <source>
        <dbReference type="Proteomes" id="UP000014568"/>
    </source>
</evidence>
<dbReference type="Proteomes" id="UP000014568">
    <property type="component" value="Unassembled WGS sequence"/>
</dbReference>
<sequence length="650" mass="74311">MMQDKDVTTSSNTNQHSDASKMQSTQNSPVKPINSSADKTNPTENSQSEQKINRLEISVFFDGTWNNRTNSNLYNGAKRYDGDPSSLPRPMDNMNDYKYNPDLLVSDNISYARLPTTVDRMHRAYKDGLPHHYSLYIDGCGTGEAAELGEDRKLYFADNPIGAGLGWGSTGVKAKIKKAFKQLNKMIRDKTKTQTYQVLVINLFGFSRGSATARIFANHILKKQELIDVSEFQRKIVMPSDNPMQIQLKFMGIFDCVSSIGFTHGDDEGLDFADHLYRGNEDDMPPSAMGFNLKQHEVCRIVHLSALNEYRDKFSLYDIRSAVERGFGVEIRIPGCHTDLGDGLGTKGKVDIPKGVDGKPDPSKKTWYVSARDEAKVTIAQKKVAYSSTDPKDADYTQDDNKYRQNTHKTKYDFKNEDILSYDEYNQKKPTVFGSKDSALAQMERVDFEQLKSNLVNKGFFKETFDNSSQIWIEHTEKPIKKFGLFATDSQYQRLIINREQLSMLYPIIPANIMIELCKRYQLDVFEPSKLFEYGVDYAKAKDDVPNGVWGQVYEDLKAQALAWDLELMGRFKQHKQTEVNEQMCKPMDTNGLIKHIEPQDEAVRKKMYNNYIHWSSQLETKGLISQYAQVSLGQINHITHMFERTIYRG</sequence>
<keyword evidence="3" id="KW-1185">Reference proteome</keyword>
<gene>
    <name evidence="2" type="ORF">F945_01574</name>
</gene>
<proteinExistence type="predicted"/>
<protein>
    <recommendedName>
        <fullName evidence="4">DUF2235 domain-containing protein</fullName>
    </recommendedName>
</protein>
<evidence type="ECO:0000256" key="1">
    <source>
        <dbReference type="SAM" id="MobiDB-lite"/>
    </source>
</evidence>
<dbReference type="RefSeq" id="WP_016655982.1">
    <property type="nucleotide sequence ID" value="NZ_KE340352.1"/>
</dbReference>
<reference evidence="2 3" key="1">
    <citation type="submission" date="2013-06" db="EMBL/GenBank/DDBJ databases">
        <title>The Genome Sequence of Acinetobacter rudis CIP 110305.</title>
        <authorList>
            <consortium name="The Broad Institute Genome Sequencing Platform"/>
            <consortium name="The Broad Institute Genome Sequencing Center for Infectious Disease"/>
            <person name="Cerqueira G."/>
            <person name="Feldgarden M."/>
            <person name="Courvalin P."/>
            <person name="Perichon B."/>
            <person name="Grillot-Courvalin C."/>
            <person name="Clermont D."/>
            <person name="Rocha E."/>
            <person name="Yoon E.-J."/>
            <person name="Nemec A."/>
            <person name="Young S.K."/>
            <person name="Zeng Q."/>
            <person name="Gargeya S."/>
            <person name="Fitzgerald M."/>
            <person name="Abouelleil A."/>
            <person name="Alvarado L."/>
            <person name="Berlin A.M."/>
            <person name="Chapman S.B."/>
            <person name="Dewar J."/>
            <person name="Goldberg J."/>
            <person name="Griggs A."/>
            <person name="Gujja S."/>
            <person name="Hansen M."/>
            <person name="Howarth C."/>
            <person name="Imamovic A."/>
            <person name="Larimer J."/>
            <person name="McCowan C."/>
            <person name="Murphy C."/>
            <person name="Pearson M."/>
            <person name="Priest M."/>
            <person name="Roberts A."/>
            <person name="Saif S."/>
            <person name="Shea T."/>
            <person name="Sykes S."/>
            <person name="Wortman J."/>
            <person name="Nusbaum C."/>
            <person name="Birren B."/>
        </authorList>
    </citation>
    <scope>NUCLEOTIDE SEQUENCE [LARGE SCALE GENOMIC DNA]</scope>
    <source>
        <strain evidence="2 3">CIP 110305</strain>
    </source>
</reference>
<evidence type="ECO:0008006" key="4">
    <source>
        <dbReference type="Google" id="ProtNLM"/>
    </source>
</evidence>
<dbReference type="PATRIC" id="fig|421052.3.peg.1532"/>
<dbReference type="OrthoDB" id="4378831at2"/>
<dbReference type="eggNOG" id="COG4104">
    <property type="taxonomic scope" value="Bacteria"/>
</dbReference>
<dbReference type="HOGENOM" id="CLU_421296_0_0_6"/>
<accession>S3N3B7</accession>
<feature type="region of interest" description="Disordered" evidence="1">
    <location>
        <begin position="1"/>
        <end position="51"/>
    </location>
</feature>
<evidence type="ECO:0000313" key="2">
    <source>
        <dbReference type="EMBL" id="EPF74535.1"/>
    </source>
</evidence>
<organism evidence="2 3">
    <name type="scientific">Acinetobacter rudis CIP 110305</name>
    <dbReference type="NCBI Taxonomy" id="421052"/>
    <lineage>
        <taxon>Bacteria</taxon>
        <taxon>Pseudomonadati</taxon>
        <taxon>Pseudomonadota</taxon>
        <taxon>Gammaproteobacteria</taxon>
        <taxon>Moraxellales</taxon>
        <taxon>Moraxellaceae</taxon>
        <taxon>Acinetobacter</taxon>
    </lineage>
</organism>
<comment type="caution">
    <text evidence="2">The sequence shown here is derived from an EMBL/GenBank/DDBJ whole genome shotgun (WGS) entry which is preliminary data.</text>
</comment>
<dbReference type="EMBL" id="ATGI01000018">
    <property type="protein sequence ID" value="EPF74535.1"/>
    <property type="molecule type" value="Genomic_DNA"/>
</dbReference>
<dbReference type="PANTHER" id="PTHR33840">
    <property type="match status" value="1"/>
</dbReference>
<feature type="compositionally biased region" description="Polar residues" evidence="1">
    <location>
        <begin position="8"/>
        <end position="50"/>
    </location>
</feature>
<name>S3N3B7_9GAMM</name>
<dbReference type="PANTHER" id="PTHR33840:SF1">
    <property type="entry name" value="TLE1 PHOSPHOLIPASE DOMAIN-CONTAINING PROTEIN"/>
    <property type="match status" value="1"/>
</dbReference>
<dbReference type="AlphaFoldDB" id="S3N3B7"/>